<dbReference type="Pfam" id="PF02862">
    <property type="entry name" value="DDHD"/>
    <property type="match status" value="2"/>
</dbReference>
<evidence type="ECO:0000259" key="5">
    <source>
        <dbReference type="PROSITE" id="PS51043"/>
    </source>
</evidence>
<dbReference type="STRING" id="3708.A0A078JCH2"/>
<name>A0A078JCH2_BRANA</name>
<proteinExistence type="predicted"/>
<dbReference type="InterPro" id="IPR058353">
    <property type="entry name" value="DUF8040"/>
</dbReference>
<dbReference type="GO" id="GO:0004620">
    <property type="term" value="F:phospholipase activity"/>
    <property type="evidence" value="ECO:0000318"/>
    <property type="project" value="GO_Central"/>
</dbReference>
<comment type="cofactor">
    <cofactor evidence="1">
        <name>a divalent metal cation</name>
        <dbReference type="ChEBI" id="CHEBI:60240"/>
    </cofactor>
</comment>
<evidence type="ECO:0000313" key="7">
    <source>
        <dbReference type="Proteomes" id="UP000028999"/>
    </source>
</evidence>
<dbReference type="SUPFAM" id="SSF53474">
    <property type="entry name" value="alpha/beta-Hydrolases"/>
    <property type="match status" value="1"/>
</dbReference>
<keyword evidence="2" id="KW-0479">Metal-binding</keyword>
<protein>
    <submittedName>
        <fullName evidence="6">BnaA09g54250D protein</fullName>
    </submittedName>
</protein>
<dbReference type="InterPro" id="IPR027806">
    <property type="entry name" value="HARBI1_dom"/>
</dbReference>
<feature type="coiled-coil region" evidence="3">
    <location>
        <begin position="809"/>
        <end position="836"/>
    </location>
</feature>
<dbReference type="InterPro" id="IPR029058">
    <property type="entry name" value="AB_hydrolase_fold"/>
</dbReference>
<dbReference type="PROSITE" id="PS51043">
    <property type="entry name" value="DDHD"/>
    <property type="match status" value="1"/>
</dbReference>
<keyword evidence="7" id="KW-1185">Reference proteome</keyword>
<dbReference type="AlphaFoldDB" id="A0A078JCH2"/>
<dbReference type="SMART" id="SM01127">
    <property type="entry name" value="DDHD"/>
    <property type="match status" value="1"/>
</dbReference>
<feature type="compositionally biased region" description="Polar residues" evidence="4">
    <location>
        <begin position="990"/>
        <end position="1003"/>
    </location>
</feature>
<feature type="region of interest" description="Disordered" evidence="4">
    <location>
        <begin position="987"/>
        <end position="1027"/>
    </location>
</feature>
<feature type="domain" description="DDHD" evidence="5">
    <location>
        <begin position="873"/>
        <end position="1048"/>
    </location>
</feature>
<feature type="compositionally biased region" description="Basic and acidic residues" evidence="4">
    <location>
        <begin position="1004"/>
        <end position="1017"/>
    </location>
</feature>
<feature type="region of interest" description="Disordered" evidence="4">
    <location>
        <begin position="682"/>
        <end position="725"/>
    </location>
</feature>
<dbReference type="Pfam" id="PF26138">
    <property type="entry name" value="DUF8040"/>
    <property type="match status" value="1"/>
</dbReference>
<gene>
    <name evidence="6" type="primary">BnaA09g54250D</name>
    <name evidence="6" type="ORF">GSBRNA2T00036153001</name>
</gene>
<dbReference type="Pfam" id="PF13359">
    <property type="entry name" value="DDE_Tnp_4"/>
    <property type="match status" value="1"/>
</dbReference>
<keyword evidence="3" id="KW-0175">Coiled coil</keyword>
<dbReference type="GO" id="GO:0046872">
    <property type="term" value="F:metal ion binding"/>
    <property type="evidence" value="ECO:0007669"/>
    <property type="project" value="UniProtKB-KW"/>
</dbReference>
<evidence type="ECO:0000256" key="1">
    <source>
        <dbReference type="ARBA" id="ARBA00001968"/>
    </source>
</evidence>
<sequence length="1048" mass="120000">MSDEELTELILLEEDEILHAYISPAMDYYCRFFYKEPMRQEKGKGWCIIRNQIYENEVSCRRLVRMSREGFTRLCELLKGRYGLQDTHSVCVDESVAIFLILCGQNDTQYDLGLRFGHAQETIGRKFHEVLGAMERMAVDYMRPRTIQEMEATSNRLEGDGRYWPFFSGFVGALDGTHVPVMVTPGKDSIRFISRKGTTSLNVLAMCDADMLFTYCFVGMAGSAHDARVLATAIRDDPMFPTPPEGKYYLVDSGYANSRGYLAPYRKQRNCGTRYHLQEFLNGEAPRNSKEMFNRWHASLRSVIERTFGVWKKKWRVLNEFPRYGISVQRRVIFATMGLHNFIRRSNIRDVDLYDVEEERVGVPVKGGLYEVDLVRRHCFPVYWNGDNRRVLRGHWFARKGGLDWLPIPETVAEQLEVAYRNKVWRRRRFQPSGLFAARVDLQGSSLGLHALFTGEDDTWEAWLNVDPSGFSGIVGYTGNGIKLRRGYAGSYSPKPTQEELRQQKEEEMDNYCSQVPVRHLVFMVHGIGQKVEKSNLVDDVGNFRQITAALGERHLTSHQRGTQRVLFIPCQWRKGLKLSGEAAVDKCTLEGVRRLREMLSATVHDVLYYMSPIYCQAIIDSVSNQLNRLYLKFIKRNPDYDGKISIYGHSLGSVLSYDILCHQRNLSSPFPMDAVYKRFFPDEESPPIPDKPCSSHQSSDLEPEKSNLLNNKEETTGQDNDMMDKKSTVLEHRNVFQEASSSVSDSVVDNVGLERRGSEEDDRHDSSGAISSQDGPDGADCRSPGSSSSSPEQSWEIKCGDSNNEAAIKLLQEEIKSLRSKVAQLQSENARILADEKAKASVMPEQHINEKAVTKDANGPTSFTPYIKYQKLEFKVDTFFAVGSPLGVFLALRNIRIGIGKGKDYWEEENVIEEMPACRRMFNIFHPYDPVAYRFTGTRDGRIDHMLQDKTFEHPYLQAIGAHTNYWRDNDTALFIIKHLYRELPDEPNSPTESTDVNNTPKDSSRHHSWIDRSEADDTDEELPLTFSNKEITRSFSEEAKKYLKKP</sequence>
<dbReference type="InterPro" id="IPR058055">
    <property type="entry name" value="PA-PLA1"/>
</dbReference>
<evidence type="ECO:0000256" key="4">
    <source>
        <dbReference type="SAM" id="MobiDB-lite"/>
    </source>
</evidence>
<evidence type="ECO:0000256" key="2">
    <source>
        <dbReference type="ARBA" id="ARBA00022723"/>
    </source>
</evidence>
<accession>A0A078JCH2</accession>
<dbReference type="PaxDb" id="3708-A0A078JCH2"/>
<evidence type="ECO:0000313" key="6">
    <source>
        <dbReference type="EMBL" id="CDY62305.1"/>
    </source>
</evidence>
<dbReference type="InterPro" id="IPR004177">
    <property type="entry name" value="DDHD_dom"/>
</dbReference>
<dbReference type="PANTHER" id="PTHR23509:SF10">
    <property type="entry name" value="LD21067P"/>
    <property type="match status" value="1"/>
</dbReference>
<dbReference type="Gramene" id="CDY62305">
    <property type="protein sequence ID" value="CDY62305"/>
    <property type="gene ID" value="GSBRNA2T00036153001"/>
</dbReference>
<dbReference type="PANTHER" id="PTHR23509">
    <property type="entry name" value="PA-PL1 PHOSPHOLIPASE FAMILY"/>
    <property type="match status" value="1"/>
</dbReference>
<evidence type="ECO:0000256" key="3">
    <source>
        <dbReference type="SAM" id="Coils"/>
    </source>
</evidence>
<dbReference type="Proteomes" id="UP000028999">
    <property type="component" value="Unassembled WGS sequence"/>
</dbReference>
<dbReference type="EMBL" id="LK034128">
    <property type="protein sequence ID" value="CDY62305.1"/>
    <property type="molecule type" value="Genomic_DNA"/>
</dbReference>
<reference evidence="6 7" key="1">
    <citation type="journal article" date="2014" name="Science">
        <title>Plant genetics. Early allopolyploid evolution in the post-Neolithic Brassica napus oilseed genome.</title>
        <authorList>
            <person name="Chalhoub B."/>
            <person name="Denoeud F."/>
            <person name="Liu S."/>
            <person name="Parkin I.A."/>
            <person name="Tang H."/>
            <person name="Wang X."/>
            <person name="Chiquet J."/>
            <person name="Belcram H."/>
            <person name="Tong C."/>
            <person name="Samans B."/>
            <person name="Correa M."/>
            <person name="Da Silva C."/>
            <person name="Just J."/>
            <person name="Falentin C."/>
            <person name="Koh C.S."/>
            <person name="Le Clainche I."/>
            <person name="Bernard M."/>
            <person name="Bento P."/>
            <person name="Noel B."/>
            <person name="Labadie K."/>
            <person name="Alberti A."/>
            <person name="Charles M."/>
            <person name="Arnaud D."/>
            <person name="Guo H."/>
            <person name="Daviaud C."/>
            <person name="Alamery S."/>
            <person name="Jabbari K."/>
            <person name="Zhao M."/>
            <person name="Edger P.P."/>
            <person name="Chelaifa H."/>
            <person name="Tack D."/>
            <person name="Lassalle G."/>
            <person name="Mestiri I."/>
            <person name="Schnel N."/>
            <person name="Le Paslier M.C."/>
            <person name="Fan G."/>
            <person name="Renault V."/>
            <person name="Bayer P.E."/>
            <person name="Golicz A.A."/>
            <person name="Manoli S."/>
            <person name="Lee T.H."/>
            <person name="Thi V.H."/>
            <person name="Chalabi S."/>
            <person name="Hu Q."/>
            <person name="Fan C."/>
            <person name="Tollenaere R."/>
            <person name="Lu Y."/>
            <person name="Battail C."/>
            <person name="Shen J."/>
            <person name="Sidebottom C.H."/>
            <person name="Wang X."/>
            <person name="Canaguier A."/>
            <person name="Chauveau A."/>
            <person name="Berard A."/>
            <person name="Deniot G."/>
            <person name="Guan M."/>
            <person name="Liu Z."/>
            <person name="Sun F."/>
            <person name="Lim Y.P."/>
            <person name="Lyons E."/>
            <person name="Town C.D."/>
            <person name="Bancroft I."/>
            <person name="Wang X."/>
            <person name="Meng J."/>
            <person name="Ma J."/>
            <person name="Pires J.C."/>
            <person name="King G.J."/>
            <person name="Brunel D."/>
            <person name="Delourme R."/>
            <person name="Renard M."/>
            <person name="Aury J.M."/>
            <person name="Adams K.L."/>
            <person name="Batley J."/>
            <person name="Snowdon R.J."/>
            <person name="Tost J."/>
            <person name="Edwards D."/>
            <person name="Zhou Y."/>
            <person name="Hua W."/>
            <person name="Sharpe A.G."/>
            <person name="Paterson A.H."/>
            <person name="Guan C."/>
            <person name="Wincker P."/>
        </authorList>
    </citation>
    <scope>NUCLEOTIDE SEQUENCE [LARGE SCALE GENOMIC DNA]</scope>
    <source>
        <strain evidence="7">cv. Darmor-bzh</strain>
    </source>
</reference>
<organism evidence="6 7">
    <name type="scientific">Brassica napus</name>
    <name type="common">Rape</name>
    <dbReference type="NCBI Taxonomy" id="3708"/>
    <lineage>
        <taxon>Eukaryota</taxon>
        <taxon>Viridiplantae</taxon>
        <taxon>Streptophyta</taxon>
        <taxon>Embryophyta</taxon>
        <taxon>Tracheophyta</taxon>
        <taxon>Spermatophyta</taxon>
        <taxon>Magnoliopsida</taxon>
        <taxon>eudicotyledons</taxon>
        <taxon>Gunneridae</taxon>
        <taxon>Pentapetalae</taxon>
        <taxon>rosids</taxon>
        <taxon>malvids</taxon>
        <taxon>Brassicales</taxon>
        <taxon>Brassicaceae</taxon>
        <taxon>Brassiceae</taxon>
        <taxon>Brassica</taxon>
    </lineage>
</organism>
<feature type="compositionally biased region" description="Basic and acidic residues" evidence="4">
    <location>
        <begin position="756"/>
        <end position="767"/>
    </location>
</feature>
<dbReference type="GO" id="GO:0005737">
    <property type="term" value="C:cytoplasm"/>
    <property type="evidence" value="ECO:0000318"/>
    <property type="project" value="GO_Central"/>
</dbReference>
<feature type="region of interest" description="Disordered" evidence="4">
    <location>
        <begin position="756"/>
        <end position="799"/>
    </location>
</feature>